<protein>
    <recommendedName>
        <fullName evidence="4">Tetratricopeptide repeat protein</fullName>
    </recommendedName>
</protein>
<evidence type="ECO:0000313" key="3">
    <source>
        <dbReference type="Proteomes" id="UP000295129"/>
    </source>
</evidence>
<dbReference type="Proteomes" id="UP000295129">
    <property type="component" value="Unassembled WGS sequence"/>
</dbReference>
<accession>A0A4R6DWN1</accession>
<evidence type="ECO:0008006" key="4">
    <source>
        <dbReference type="Google" id="ProtNLM"/>
    </source>
</evidence>
<evidence type="ECO:0000256" key="1">
    <source>
        <dbReference type="SAM" id="Phobius"/>
    </source>
</evidence>
<feature type="transmembrane region" description="Helical" evidence="1">
    <location>
        <begin position="27"/>
        <end position="48"/>
    </location>
</feature>
<name>A0A4R6DWN1_9RHOO</name>
<dbReference type="EMBL" id="SNVV01000011">
    <property type="protein sequence ID" value="TDN49633.1"/>
    <property type="molecule type" value="Genomic_DNA"/>
</dbReference>
<reference evidence="2 3" key="1">
    <citation type="submission" date="2019-03" db="EMBL/GenBank/DDBJ databases">
        <title>Genomic Encyclopedia of Type Strains, Phase IV (KMG-IV): sequencing the most valuable type-strain genomes for metagenomic binning, comparative biology and taxonomic classification.</title>
        <authorList>
            <person name="Goeker M."/>
        </authorList>
    </citation>
    <scope>NUCLEOTIDE SEQUENCE [LARGE SCALE GENOMIC DNA]</scope>
    <source>
        <strain evidence="2 3">DSM 12121</strain>
    </source>
</reference>
<feature type="transmembrane region" description="Helical" evidence="1">
    <location>
        <begin position="54"/>
        <end position="76"/>
    </location>
</feature>
<feature type="transmembrane region" description="Helical" evidence="1">
    <location>
        <begin position="121"/>
        <end position="140"/>
    </location>
</feature>
<dbReference type="OrthoDB" id="8769854at2"/>
<comment type="caution">
    <text evidence="2">The sequence shown here is derived from an EMBL/GenBank/DDBJ whole genome shotgun (WGS) entry which is preliminary data.</text>
</comment>
<feature type="transmembrane region" description="Helical" evidence="1">
    <location>
        <begin position="152"/>
        <end position="176"/>
    </location>
</feature>
<sequence length="428" mass="47494">MPSDAVRIAPYWSRFGDFLRYPLRLEALAACLAAGVFSVALEFFFSPLKLLLQILLWVAVLRYAFSVLERTAYGYLDDRYVLFESLHGGRHLPYKHFAAIVAGVVVGVLAAMLGGPHFGGLVGVLLGICWPASIMVLAITNNLGWSLSPLRLWAVMHAIGMPYLGLVACLLLITSASGGLISLLEPVLPTWLLWMTGGAAAAYFTLVMFRMMGYVIYQYHAPLGLQPRVTAAEEEAPQDAAHRIAALLREGRNPEALALARAEVAERPASREANQRLHRLLLAMPDEAAALLAHARGWLPELIAKDRSGLALEVLEALWRSTADFRPQQGAEALALARLAYERRRFDTAARLLKGFDRQYPGHRDTAAAYLLAVRLLIEQRHDYDQAERLLASLKRRFPEQLTEEVARQEALLARLRAVSRAPERTDV</sequence>
<keyword evidence="3" id="KW-1185">Reference proteome</keyword>
<feature type="transmembrane region" description="Helical" evidence="1">
    <location>
        <begin position="188"/>
        <end position="209"/>
    </location>
</feature>
<dbReference type="InterPro" id="IPR011990">
    <property type="entry name" value="TPR-like_helical_dom_sf"/>
</dbReference>
<dbReference type="AlphaFoldDB" id="A0A4R6DWN1"/>
<feature type="transmembrane region" description="Helical" evidence="1">
    <location>
        <begin position="97"/>
        <end position="115"/>
    </location>
</feature>
<organism evidence="2 3">
    <name type="scientific">Azoarcus indigens</name>
    <dbReference type="NCBI Taxonomy" id="29545"/>
    <lineage>
        <taxon>Bacteria</taxon>
        <taxon>Pseudomonadati</taxon>
        <taxon>Pseudomonadota</taxon>
        <taxon>Betaproteobacteria</taxon>
        <taxon>Rhodocyclales</taxon>
        <taxon>Zoogloeaceae</taxon>
        <taxon>Azoarcus</taxon>
    </lineage>
</organism>
<proteinExistence type="predicted"/>
<dbReference type="Gene3D" id="1.25.40.10">
    <property type="entry name" value="Tetratricopeptide repeat domain"/>
    <property type="match status" value="1"/>
</dbReference>
<gene>
    <name evidence="2" type="ORF">C7389_111112</name>
</gene>
<evidence type="ECO:0000313" key="2">
    <source>
        <dbReference type="EMBL" id="TDN49633.1"/>
    </source>
</evidence>
<dbReference type="RefSeq" id="WP_133592440.1">
    <property type="nucleotide sequence ID" value="NZ_SNVV01000011.1"/>
</dbReference>
<keyword evidence="1" id="KW-0472">Membrane</keyword>
<keyword evidence="1" id="KW-1133">Transmembrane helix</keyword>
<keyword evidence="1" id="KW-0812">Transmembrane</keyword>